<dbReference type="GO" id="GO:0003700">
    <property type="term" value="F:DNA-binding transcription factor activity"/>
    <property type="evidence" value="ECO:0007669"/>
    <property type="project" value="InterPro"/>
</dbReference>
<evidence type="ECO:0000256" key="1">
    <source>
        <dbReference type="ARBA" id="ARBA00023015"/>
    </source>
</evidence>
<dbReference type="InterPro" id="IPR036390">
    <property type="entry name" value="WH_DNA-bd_sf"/>
</dbReference>
<protein>
    <submittedName>
        <fullName evidence="5">DNA-binding MarR family transcriptional regulator</fullName>
    </submittedName>
</protein>
<dbReference type="AlphaFoldDB" id="A0A285UCS9"/>
<evidence type="ECO:0000313" key="5">
    <source>
        <dbReference type="EMBL" id="SOC39543.1"/>
    </source>
</evidence>
<evidence type="ECO:0000256" key="3">
    <source>
        <dbReference type="ARBA" id="ARBA00023163"/>
    </source>
</evidence>
<keyword evidence="1" id="KW-0805">Transcription regulation</keyword>
<gene>
    <name evidence="5" type="ORF">SAMN05892877_10660</name>
</gene>
<dbReference type="Pfam" id="PF01047">
    <property type="entry name" value="MarR"/>
    <property type="match status" value="1"/>
</dbReference>
<dbReference type="EMBL" id="OBQD01000006">
    <property type="protein sequence ID" value="SOC39543.1"/>
    <property type="molecule type" value="Genomic_DNA"/>
</dbReference>
<dbReference type="InterPro" id="IPR000835">
    <property type="entry name" value="HTH_MarR-typ"/>
</dbReference>
<proteinExistence type="predicted"/>
<name>A0A285UCS9_9HYPH</name>
<evidence type="ECO:0000259" key="4">
    <source>
        <dbReference type="PROSITE" id="PS50995"/>
    </source>
</evidence>
<evidence type="ECO:0000256" key="2">
    <source>
        <dbReference type="ARBA" id="ARBA00023125"/>
    </source>
</evidence>
<dbReference type="PANTHER" id="PTHR42756:SF1">
    <property type="entry name" value="TRANSCRIPTIONAL REPRESSOR OF EMRAB OPERON"/>
    <property type="match status" value="1"/>
</dbReference>
<dbReference type="SMART" id="SM00347">
    <property type="entry name" value="HTH_MARR"/>
    <property type="match status" value="1"/>
</dbReference>
<dbReference type="PRINTS" id="PR00598">
    <property type="entry name" value="HTHMARR"/>
</dbReference>
<dbReference type="PROSITE" id="PS50995">
    <property type="entry name" value="HTH_MARR_2"/>
    <property type="match status" value="1"/>
</dbReference>
<dbReference type="PANTHER" id="PTHR42756">
    <property type="entry name" value="TRANSCRIPTIONAL REGULATOR, MARR"/>
    <property type="match status" value="1"/>
</dbReference>
<dbReference type="Gene3D" id="1.10.10.10">
    <property type="entry name" value="Winged helix-like DNA-binding domain superfamily/Winged helix DNA-binding domain"/>
    <property type="match status" value="1"/>
</dbReference>
<keyword evidence="3" id="KW-0804">Transcription</keyword>
<keyword evidence="6" id="KW-1185">Reference proteome</keyword>
<dbReference type="Proteomes" id="UP000219167">
    <property type="component" value="Unassembled WGS sequence"/>
</dbReference>
<dbReference type="GO" id="GO:0003677">
    <property type="term" value="F:DNA binding"/>
    <property type="evidence" value="ECO:0007669"/>
    <property type="project" value="UniProtKB-KW"/>
</dbReference>
<organism evidence="5 6">
    <name type="scientific">Rhizobium subbaraonis</name>
    <dbReference type="NCBI Taxonomy" id="908946"/>
    <lineage>
        <taxon>Bacteria</taxon>
        <taxon>Pseudomonadati</taxon>
        <taxon>Pseudomonadota</taxon>
        <taxon>Alphaproteobacteria</taxon>
        <taxon>Hyphomicrobiales</taxon>
        <taxon>Rhizobiaceae</taxon>
        <taxon>Rhizobium/Agrobacterium group</taxon>
        <taxon>Rhizobium</taxon>
    </lineage>
</organism>
<dbReference type="InterPro" id="IPR036388">
    <property type="entry name" value="WH-like_DNA-bd_sf"/>
</dbReference>
<reference evidence="5 6" key="1">
    <citation type="submission" date="2017-08" db="EMBL/GenBank/DDBJ databases">
        <authorList>
            <person name="de Groot N.N."/>
        </authorList>
    </citation>
    <scope>NUCLEOTIDE SEQUENCE [LARGE SCALE GENOMIC DNA]</scope>
    <source>
        <strain evidence="5 6">JC85</strain>
    </source>
</reference>
<sequence>MVPQYIYGAGMTDTLEISQGMFKLYHQVSRLVNECMMDEGVSLARSKFLFLLSCEGPQRSTDIAAALGFAPRTVTEAIDGLERDKLVVREPDPKDRRAKIVSITETGRTVMNAAMEPKQKIVHGIFDVLNDDQKNQFAEILECLSARTVELQRERDEAASQLVDPRVTASS</sequence>
<evidence type="ECO:0000313" key="6">
    <source>
        <dbReference type="Proteomes" id="UP000219167"/>
    </source>
</evidence>
<dbReference type="SUPFAM" id="SSF46785">
    <property type="entry name" value="Winged helix' DNA-binding domain"/>
    <property type="match status" value="1"/>
</dbReference>
<feature type="domain" description="HTH marR-type" evidence="4">
    <location>
        <begin position="14"/>
        <end position="146"/>
    </location>
</feature>
<accession>A0A285UCS9</accession>
<keyword evidence="2 5" id="KW-0238">DNA-binding</keyword>